<keyword evidence="6" id="KW-0862">Zinc</keyword>
<evidence type="ECO:0000313" key="13">
    <source>
        <dbReference type="Proteomes" id="UP001591681"/>
    </source>
</evidence>
<dbReference type="Pfam" id="PF12874">
    <property type="entry name" value="zf-met"/>
    <property type="match status" value="1"/>
</dbReference>
<protein>
    <recommendedName>
        <fullName evidence="11">C2H2-type domain-containing protein</fullName>
    </recommendedName>
</protein>
<dbReference type="PROSITE" id="PS50157">
    <property type="entry name" value="ZINC_FINGER_C2H2_2"/>
    <property type="match status" value="6"/>
</dbReference>
<evidence type="ECO:0000256" key="1">
    <source>
        <dbReference type="ARBA" id="ARBA00004123"/>
    </source>
</evidence>
<dbReference type="FunFam" id="3.30.160.60:FF:000553">
    <property type="entry name" value="Zinc finger and BTB domain-containing protein 16"/>
    <property type="match status" value="1"/>
</dbReference>
<reference evidence="12 13" key="1">
    <citation type="submission" date="2024-09" db="EMBL/GenBank/DDBJ databases">
        <title>A chromosome-level genome assembly of Gray's grenadier anchovy, Coilia grayii.</title>
        <authorList>
            <person name="Fu Z."/>
        </authorList>
    </citation>
    <scope>NUCLEOTIDE SEQUENCE [LARGE SCALE GENOMIC DNA]</scope>
    <source>
        <strain evidence="12">G4</strain>
        <tissue evidence="12">Muscle</tissue>
    </source>
</reference>
<sequence length="453" mass="52006">MFSNCKLERPAKRAVEIQNNPDESHSKVRRTSMEMQKCFLCEKVEPDSELRQAMTMQLNEMLNECARNLNDGKLLALLSGGDVVALELKYHCSCLTTLYNRERAHIAQKNKDRLHESQANDFFPLVFSELLTYVIEKSYNSNEPTVFRLAELVSLYKERLAQFVTDIPDVNSKRLKERLLSEIPGLVAHKKGRDVLLTFEKDVGPVLSEASSYSDAIILAKAAKILRKHMVEHKSGEKGVVVCEQCGSQFQKEEELETHKQIHTGCDMAVFCLLCGKRFQTRSGLRQHTESHAGLRSYVCSDCDCTFPSNTALKRHLRSHTGDHPFECEFCGSCFRDDSTLKGHKRTHTGEKPYQCNSCSKKFSLKHQLETHYRVHTGEKPFECKLCHQRSRDYSAMIKHLRTHNGASPYQCTLCQEFCPSLSAMQKHIKSHRPEDVPADWRIEKTYLYLCYV</sequence>
<keyword evidence="5 10" id="KW-0863">Zinc-finger</keyword>
<dbReference type="InterPro" id="IPR013087">
    <property type="entry name" value="Znf_C2H2_type"/>
</dbReference>
<dbReference type="GO" id="GO:0003677">
    <property type="term" value="F:DNA binding"/>
    <property type="evidence" value="ECO:0007669"/>
    <property type="project" value="UniProtKB-KW"/>
</dbReference>
<evidence type="ECO:0000256" key="7">
    <source>
        <dbReference type="ARBA" id="ARBA00023015"/>
    </source>
</evidence>
<keyword evidence="13" id="KW-1185">Reference proteome</keyword>
<evidence type="ECO:0000256" key="8">
    <source>
        <dbReference type="ARBA" id="ARBA00023163"/>
    </source>
</evidence>
<keyword evidence="3" id="KW-0479">Metal-binding</keyword>
<dbReference type="SUPFAM" id="SSF57667">
    <property type="entry name" value="beta-beta-alpha zinc fingers"/>
    <property type="match status" value="4"/>
</dbReference>
<evidence type="ECO:0000313" key="12">
    <source>
        <dbReference type="EMBL" id="KAL2095365.1"/>
    </source>
</evidence>
<feature type="domain" description="C2H2-type" evidence="11">
    <location>
        <begin position="298"/>
        <end position="325"/>
    </location>
</feature>
<feature type="domain" description="C2H2-type" evidence="11">
    <location>
        <begin position="270"/>
        <end position="297"/>
    </location>
</feature>
<evidence type="ECO:0000256" key="2">
    <source>
        <dbReference type="ARBA" id="ARBA00006991"/>
    </source>
</evidence>
<dbReference type="SMART" id="SM00355">
    <property type="entry name" value="ZnF_C2H2"/>
    <property type="match status" value="7"/>
</dbReference>
<dbReference type="EMBL" id="JBHFQA010000008">
    <property type="protein sequence ID" value="KAL2095365.1"/>
    <property type="molecule type" value="Genomic_DNA"/>
</dbReference>
<evidence type="ECO:0000256" key="4">
    <source>
        <dbReference type="ARBA" id="ARBA00022737"/>
    </source>
</evidence>
<keyword evidence="8" id="KW-0804">Transcription</keyword>
<accession>A0ABD1K888</accession>
<dbReference type="PANTHER" id="PTHR24394:SF48">
    <property type="entry name" value="ZINC FINGER PROTEIN 771"/>
    <property type="match status" value="1"/>
</dbReference>
<feature type="domain" description="C2H2-type" evidence="11">
    <location>
        <begin position="241"/>
        <end position="268"/>
    </location>
</feature>
<comment type="similarity">
    <text evidence="2">Belongs to the krueppel C2H2-type zinc-finger protein family.</text>
</comment>
<feature type="domain" description="C2H2-type" evidence="11">
    <location>
        <begin position="354"/>
        <end position="381"/>
    </location>
</feature>
<feature type="domain" description="C2H2-type" evidence="11">
    <location>
        <begin position="382"/>
        <end position="409"/>
    </location>
</feature>
<evidence type="ECO:0000259" key="11">
    <source>
        <dbReference type="PROSITE" id="PS50157"/>
    </source>
</evidence>
<evidence type="ECO:0000256" key="5">
    <source>
        <dbReference type="ARBA" id="ARBA00022771"/>
    </source>
</evidence>
<dbReference type="AlphaFoldDB" id="A0ABD1K888"/>
<dbReference type="PROSITE" id="PS00028">
    <property type="entry name" value="ZINC_FINGER_C2H2_1"/>
    <property type="match status" value="6"/>
</dbReference>
<comment type="caution">
    <text evidence="12">The sequence shown here is derived from an EMBL/GenBank/DDBJ whole genome shotgun (WGS) entry which is preliminary data.</text>
</comment>
<dbReference type="FunFam" id="3.30.160.60:FF:001498">
    <property type="entry name" value="Zinc finger protein 404"/>
    <property type="match status" value="1"/>
</dbReference>
<dbReference type="Gene3D" id="3.30.160.60">
    <property type="entry name" value="Classic Zinc Finger"/>
    <property type="match status" value="5"/>
</dbReference>
<keyword evidence="9" id="KW-0539">Nucleus</keyword>
<dbReference type="PANTHER" id="PTHR24394">
    <property type="entry name" value="ZINC FINGER PROTEIN"/>
    <property type="match status" value="1"/>
</dbReference>
<dbReference type="FunFam" id="3.30.160.60:FF:002171">
    <property type="entry name" value="Zinc finger and BTB domain-containing protein 16"/>
    <property type="match status" value="1"/>
</dbReference>
<dbReference type="InterPro" id="IPR036236">
    <property type="entry name" value="Znf_C2H2_sf"/>
</dbReference>
<evidence type="ECO:0000256" key="3">
    <source>
        <dbReference type="ARBA" id="ARBA00022723"/>
    </source>
</evidence>
<feature type="domain" description="C2H2-type" evidence="11">
    <location>
        <begin position="326"/>
        <end position="353"/>
    </location>
</feature>
<proteinExistence type="inferred from homology"/>
<dbReference type="GO" id="GO:0008270">
    <property type="term" value="F:zinc ion binding"/>
    <property type="evidence" value="ECO:0007669"/>
    <property type="project" value="UniProtKB-KW"/>
</dbReference>
<dbReference type="GO" id="GO:0010468">
    <property type="term" value="P:regulation of gene expression"/>
    <property type="evidence" value="ECO:0007669"/>
    <property type="project" value="UniProtKB-ARBA"/>
</dbReference>
<evidence type="ECO:0000256" key="9">
    <source>
        <dbReference type="ARBA" id="ARBA00023242"/>
    </source>
</evidence>
<evidence type="ECO:0000256" key="6">
    <source>
        <dbReference type="ARBA" id="ARBA00022833"/>
    </source>
</evidence>
<gene>
    <name evidence="12" type="ORF">ACEWY4_010084</name>
</gene>
<dbReference type="Pfam" id="PF00096">
    <property type="entry name" value="zf-C2H2"/>
    <property type="match status" value="3"/>
</dbReference>
<organism evidence="12 13">
    <name type="scientific">Coilia grayii</name>
    <name type="common">Gray's grenadier anchovy</name>
    <dbReference type="NCBI Taxonomy" id="363190"/>
    <lineage>
        <taxon>Eukaryota</taxon>
        <taxon>Metazoa</taxon>
        <taxon>Chordata</taxon>
        <taxon>Craniata</taxon>
        <taxon>Vertebrata</taxon>
        <taxon>Euteleostomi</taxon>
        <taxon>Actinopterygii</taxon>
        <taxon>Neopterygii</taxon>
        <taxon>Teleostei</taxon>
        <taxon>Clupei</taxon>
        <taxon>Clupeiformes</taxon>
        <taxon>Clupeoidei</taxon>
        <taxon>Engraulidae</taxon>
        <taxon>Coilinae</taxon>
        <taxon>Coilia</taxon>
    </lineage>
</organism>
<name>A0ABD1K888_9TELE</name>
<keyword evidence="4" id="KW-0677">Repeat</keyword>
<evidence type="ECO:0000256" key="10">
    <source>
        <dbReference type="PROSITE-ProRule" id="PRU00042"/>
    </source>
</evidence>
<dbReference type="Proteomes" id="UP001591681">
    <property type="component" value="Unassembled WGS sequence"/>
</dbReference>
<dbReference type="GO" id="GO:0005634">
    <property type="term" value="C:nucleus"/>
    <property type="evidence" value="ECO:0007669"/>
    <property type="project" value="UniProtKB-SubCell"/>
</dbReference>
<keyword evidence="7" id="KW-0805">Transcription regulation</keyword>
<comment type="subcellular location">
    <subcellularLocation>
        <location evidence="1">Nucleus</location>
    </subcellularLocation>
</comment>